<dbReference type="SUPFAM" id="SSF51905">
    <property type="entry name" value="FAD/NAD(P)-binding domain"/>
    <property type="match status" value="1"/>
</dbReference>
<dbReference type="Proteomes" id="UP001163726">
    <property type="component" value="Chromosome"/>
</dbReference>
<dbReference type="EMBL" id="CP109965">
    <property type="protein sequence ID" value="WAJ70497.1"/>
    <property type="molecule type" value="Genomic_DNA"/>
</dbReference>
<keyword evidence="8" id="KW-0408">Iron</keyword>
<keyword evidence="6" id="KW-0479">Metal-binding</keyword>
<comment type="cofactor">
    <cofactor evidence="1">
        <name>FMN</name>
        <dbReference type="ChEBI" id="CHEBI:58210"/>
    </cofactor>
</comment>
<keyword evidence="13" id="KW-1185">Reference proteome</keyword>
<dbReference type="InterPro" id="IPR036188">
    <property type="entry name" value="FAD/NAD-bd_sf"/>
</dbReference>
<dbReference type="SUPFAM" id="SSF51971">
    <property type="entry name" value="Nucleotide-binding domain"/>
    <property type="match status" value="1"/>
</dbReference>
<dbReference type="Gene3D" id="3.20.20.70">
    <property type="entry name" value="Aldolase class I"/>
    <property type="match status" value="1"/>
</dbReference>
<evidence type="ECO:0000256" key="1">
    <source>
        <dbReference type="ARBA" id="ARBA00001917"/>
    </source>
</evidence>
<organism evidence="12 13">
    <name type="scientific">Catenovulum adriaticum</name>
    <dbReference type="NCBI Taxonomy" id="2984846"/>
    <lineage>
        <taxon>Bacteria</taxon>
        <taxon>Pseudomonadati</taxon>
        <taxon>Pseudomonadota</taxon>
        <taxon>Gammaproteobacteria</taxon>
        <taxon>Alteromonadales</taxon>
        <taxon>Alteromonadaceae</taxon>
        <taxon>Catenovulum</taxon>
    </lineage>
</organism>
<evidence type="ECO:0000313" key="12">
    <source>
        <dbReference type="EMBL" id="WAJ70497.1"/>
    </source>
</evidence>
<keyword evidence="5" id="KW-0288">FMN</keyword>
<sequence length="677" mass="73762">MSYPHLFSPLKLAHWQLSNRVVMGSMHTNLEEADNGFTKLAQFYKERVNGGVGLIVTGGISPNKVGALAPKQALMATAEDADKHRQITESVHQAGGLICMQILHAGRYGFHSAIVAPSAIQAPINPFIPHELTSQEVDSQIDDYVNAAKLAQQAGYDGVEIMGSEGYLINQFLVKRTNQRKDKWGGDFNNRCRFALEIIKRIRVQVGEQFILIYRLSMLDLVEDGATFDEVIRLAKQVEALGVDLLNSGIGWHETRIPTIAAMVPRATFAQVSRQVKQHVNIPIITSNRINMPDTAEQVLANGCADLVSMARPFLADSEWVNKAKNHQTKLINTCIACNQACLDQVFEGKLASCLVNPRAAHETELNFEPTKQPKKIAVVGGGAAGMAFSIYAAQRGHQISLFEQQSELGGQLNFAKKIPGKSEFYEMLRYFKNSLALHNVKIFLDTCASSENLADFDEVVLATGVIPRAIALDGASYPKVVSYADILSEKVKPANSVAIIGAGGIGFDVAEYVSQFNTANVEPRAESDIAQFAQQWGIDLSLSSRAGLKRTSVDKSGQQANKTIYLLQRKSTKVGAGLAKTTGWIHKAELNQQGVKMLNEVEYQKVDEQGLHILIGKTPQILAVDQVIVCAGQESLLNLSDQIVHQPVHIIGGAYKAAQLDAKSAIKQAAILAASI</sequence>
<dbReference type="InterPro" id="IPR051793">
    <property type="entry name" value="NADH:flavin_oxidoreductase"/>
</dbReference>
<evidence type="ECO:0000259" key="11">
    <source>
        <dbReference type="Pfam" id="PF07992"/>
    </source>
</evidence>
<evidence type="ECO:0000256" key="3">
    <source>
        <dbReference type="ARBA" id="ARBA00011048"/>
    </source>
</evidence>
<dbReference type="InterPro" id="IPR023753">
    <property type="entry name" value="FAD/NAD-binding_dom"/>
</dbReference>
<protein>
    <submittedName>
        <fullName evidence="12">NADPH-dependent 2,4-dienoyl-CoA reductase</fullName>
    </submittedName>
</protein>
<evidence type="ECO:0000256" key="8">
    <source>
        <dbReference type="ARBA" id="ARBA00023004"/>
    </source>
</evidence>
<dbReference type="PANTHER" id="PTHR42917">
    <property type="entry name" value="2,4-DIENOYL-COA REDUCTASE"/>
    <property type="match status" value="1"/>
</dbReference>
<dbReference type="RefSeq" id="WP_268074847.1">
    <property type="nucleotide sequence ID" value="NZ_CP109965.1"/>
</dbReference>
<dbReference type="Pfam" id="PF00724">
    <property type="entry name" value="Oxidored_FMN"/>
    <property type="match status" value="1"/>
</dbReference>
<dbReference type="Pfam" id="PF07992">
    <property type="entry name" value="Pyr_redox_2"/>
    <property type="match status" value="1"/>
</dbReference>
<dbReference type="Gene3D" id="3.50.50.60">
    <property type="entry name" value="FAD/NAD(P)-binding domain"/>
    <property type="match status" value="1"/>
</dbReference>
<keyword evidence="7" id="KW-0560">Oxidoreductase</keyword>
<comment type="cofactor">
    <cofactor evidence="2">
        <name>[4Fe-4S] cluster</name>
        <dbReference type="ChEBI" id="CHEBI:49883"/>
    </cofactor>
</comment>
<evidence type="ECO:0000313" key="13">
    <source>
        <dbReference type="Proteomes" id="UP001163726"/>
    </source>
</evidence>
<name>A0ABY7AP48_9ALTE</name>
<keyword evidence="4" id="KW-0285">Flavoprotein</keyword>
<gene>
    <name evidence="12" type="ORF">OLW01_01370</name>
</gene>
<dbReference type="CDD" id="cd02930">
    <property type="entry name" value="DCR_FMN"/>
    <property type="match status" value="1"/>
</dbReference>
<comment type="similarity">
    <text evidence="3">In the N-terminal section; belongs to the NADH:flavin oxidoreductase/NADH oxidase family.</text>
</comment>
<dbReference type="SUPFAM" id="SSF51395">
    <property type="entry name" value="FMN-linked oxidoreductases"/>
    <property type="match status" value="1"/>
</dbReference>
<dbReference type="InterPro" id="IPR001155">
    <property type="entry name" value="OxRdtase_FMN_N"/>
</dbReference>
<evidence type="ECO:0000256" key="7">
    <source>
        <dbReference type="ARBA" id="ARBA00023002"/>
    </source>
</evidence>
<feature type="domain" description="NADH:flavin oxidoreductase/NADH oxidase N-terminal" evidence="10">
    <location>
        <begin position="6"/>
        <end position="328"/>
    </location>
</feature>
<reference evidence="12" key="1">
    <citation type="submission" date="2022-10" db="EMBL/GenBank/DDBJ databases">
        <title>Catenovulum adriacola sp. nov. isolated in the Harbour of Susak.</title>
        <authorList>
            <person name="Schoch T."/>
            <person name="Reich S.J."/>
            <person name="Stoeferle S."/>
            <person name="Flaiz M."/>
            <person name="Kazda M."/>
            <person name="Riedel C.U."/>
            <person name="Duerre P."/>
        </authorList>
    </citation>
    <scope>NUCLEOTIDE SEQUENCE</scope>
    <source>
        <strain evidence="12">TS8</strain>
    </source>
</reference>
<evidence type="ECO:0000256" key="6">
    <source>
        <dbReference type="ARBA" id="ARBA00022723"/>
    </source>
</evidence>
<dbReference type="PRINTS" id="PR00368">
    <property type="entry name" value="FADPNR"/>
</dbReference>
<dbReference type="InterPro" id="IPR013785">
    <property type="entry name" value="Aldolase_TIM"/>
</dbReference>
<feature type="domain" description="FAD/NAD(P)-binding" evidence="11">
    <location>
        <begin position="376"/>
        <end position="636"/>
    </location>
</feature>
<evidence type="ECO:0000256" key="5">
    <source>
        <dbReference type="ARBA" id="ARBA00022643"/>
    </source>
</evidence>
<dbReference type="PANTHER" id="PTHR42917:SF2">
    <property type="entry name" value="2,4-DIENOYL-COA REDUCTASE [(2E)-ENOYL-COA-PRODUCING]"/>
    <property type="match status" value="1"/>
</dbReference>
<evidence type="ECO:0000256" key="4">
    <source>
        <dbReference type="ARBA" id="ARBA00022630"/>
    </source>
</evidence>
<proteinExistence type="inferred from homology"/>
<evidence type="ECO:0000256" key="2">
    <source>
        <dbReference type="ARBA" id="ARBA00001966"/>
    </source>
</evidence>
<evidence type="ECO:0000256" key="9">
    <source>
        <dbReference type="ARBA" id="ARBA00023014"/>
    </source>
</evidence>
<evidence type="ECO:0000259" key="10">
    <source>
        <dbReference type="Pfam" id="PF00724"/>
    </source>
</evidence>
<keyword evidence="9" id="KW-0411">Iron-sulfur</keyword>
<accession>A0ABY7AP48</accession>
<dbReference type="Gene3D" id="3.40.50.720">
    <property type="entry name" value="NAD(P)-binding Rossmann-like Domain"/>
    <property type="match status" value="1"/>
</dbReference>